<keyword evidence="3 5" id="KW-0862">Zinc</keyword>
<comment type="caution">
    <text evidence="7">The sequence shown here is derived from an EMBL/GenBank/DDBJ whole genome shotgun (WGS) entry which is preliminary data.</text>
</comment>
<evidence type="ECO:0000256" key="4">
    <source>
        <dbReference type="ARBA" id="ARBA00023002"/>
    </source>
</evidence>
<dbReference type="EMBL" id="JAGMVJ010000007">
    <property type="protein sequence ID" value="KAH7088686.1"/>
    <property type="molecule type" value="Genomic_DNA"/>
</dbReference>
<dbReference type="Pfam" id="PF08240">
    <property type="entry name" value="ADH_N"/>
    <property type="match status" value="1"/>
</dbReference>
<dbReference type="GO" id="GO:0016616">
    <property type="term" value="F:oxidoreductase activity, acting on the CH-OH group of donors, NAD or NADP as acceptor"/>
    <property type="evidence" value="ECO:0007669"/>
    <property type="project" value="InterPro"/>
</dbReference>
<protein>
    <submittedName>
        <fullName evidence="7">Chaperonin 10-like protein</fullName>
    </submittedName>
</protein>
<reference evidence="7" key="1">
    <citation type="journal article" date="2021" name="Nat. Commun.">
        <title>Genetic determinants of endophytism in the Arabidopsis root mycobiome.</title>
        <authorList>
            <person name="Mesny F."/>
            <person name="Miyauchi S."/>
            <person name="Thiergart T."/>
            <person name="Pickel B."/>
            <person name="Atanasova L."/>
            <person name="Karlsson M."/>
            <person name="Huettel B."/>
            <person name="Barry K.W."/>
            <person name="Haridas S."/>
            <person name="Chen C."/>
            <person name="Bauer D."/>
            <person name="Andreopoulos W."/>
            <person name="Pangilinan J."/>
            <person name="LaButti K."/>
            <person name="Riley R."/>
            <person name="Lipzen A."/>
            <person name="Clum A."/>
            <person name="Drula E."/>
            <person name="Henrissat B."/>
            <person name="Kohler A."/>
            <person name="Grigoriev I.V."/>
            <person name="Martin F.M."/>
            <person name="Hacquard S."/>
        </authorList>
    </citation>
    <scope>NUCLEOTIDE SEQUENCE</scope>
    <source>
        <strain evidence="7">MPI-SDFR-AT-0120</strain>
    </source>
</reference>
<dbReference type="InterPro" id="IPR036291">
    <property type="entry name" value="NAD(P)-bd_dom_sf"/>
</dbReference>
<evidence type="ECO:0000256" key="2">
    <source>
        <dbReference type="ARBA" id="ARBA00022723"/>
    </source>
</evidence>
<dbReference type="InterPro" id="IPR013149">
    <property type="entry name" value="ADH-like_C"/>
</dbReference>
<organism evidence="7 8">
    <name type="scientific">Paraphoma chrysanthemicola</name>
    <dbReference type="NCBI Taxonomy" id="798071"/>
    <lineage>
        <taxon>Eukaryota</taxon>
        <taxon>Fungi</taxon>
        <taxon>Dikarya</taxon>
        <taxon>Ascomycota</taxon>
        <taxon>Pezizomycotina</taxon>
        <taxon>Dothideomycetes</taxon>
        <taxon>Pleosporomycetidae</taxon>
        <taxon>Pleosporales</taxon>
        <taxon>Pleosporineae</taxon>
        <taxon>Phaeosphaeriaceae</taxon>
        <taxon>Paraphoma</taxon>
    </lineage>
</organism>
<comment type="cofactor">
    <cofactor evidence="1 5">
        <name>Zn(2+)</name>
        <dbReference type="ChEBI" id="CHEBI:29105"/>
    </cofactor>
</comment>
<dbReference type="InterPro" id="IPR047109">
    <property type="entry name" value="CAD-like"/>
</dbReference>
<evidence type="ECO:0000313" key="8">
    <source>
        <dbReference type="Proteomes" id="UP000813461"/>
    </source>
</evidence>
<dbReference type="SUPFAM" id="SSF50129">
    <property type="entry name" value="GroES-like"/>
    <property type="match status" value="1"/>
</dbReference>
<dbReference type="SUPFAM" id="SSF51735">
    <property type="entry name" value="NAD(P)-binding Rossmann-fold domains"/>
    <property type="match status" value="1"/>
</dbReference>
<dbReference type="InterPro" id="IPR002328">
    <property type="entry name" value="ADH_Zn_CS"/>
</dbReference>
<dbReference type="InterPro" id="IPR011032">
    <property type="entry name" value="GroES-like_sf"/>
</dbReference>
<dbReference type="InterPro" id="IPR020843">
    <property type="entry name" value="ER"/>
</dbReference>
<evidence type="ECO:0000256" key="3">
    <source>
        <dbReference type="ARBA" id="ARBA00022833"/>
    </source>
</evidence>
<comment type="similarity">
    <text evidence="5">Belongs to the zinc-containing alcohol dehydrogenase family.</text>
</comment>
<dbReference type="Proteomes" id="UP000813461">
    <property type="component" value="Unassembled WGS sequence"/>
</dbReference>
<proteinExistence type="inferred from homology"/>
<feature type="domain" description="Enoyl reductase (ER)" evidence="6">
    <location>
        <begin position="12"/>
        <end position="333"/>
    </location>
</feature>
<evidence type="ECO:0000259" key="6">
    <source>
        <dbReference type="SMART" id="SM00829"/>
    </source>
</evidence>
<dbReference type="Pfam" id="PF00107">
    <property type="entry name" value="ADH_zinc_N"/>
    <property type="match status" value="1"/>
</dbReference>
<dbReference type="OrthoDB" id="1879366at2759"/>
<dbReference type="SMART" id="SM00829">
    <property type="entry name" value="PKS_ER"/>
    <property type="match status" value="1"/>
</dbReference>
<dbReference type="CDD" id="cd05283">
    <property type="entry name" value="CAD1"/>
    <property type="match status" value="1"/>
</dbReference>
<dbReference type="AlphaFoldDB" id="A0A8K0VZ40"/>
<dbReference type="PROSITE" id="PS00065">
    <property type="entry name" value="D_2_HYDROXYACID_DH_1"/>
    <property type="match status" value="1"/>
</dbReference>
<dbReference type="FunFam" id="3.40.50.720:FF:000022">
    <property type="entry name" value="Cinnamyl alcohol dehydrogenase"/>
    <property type="match status" value="1"/>
</dbReference>
<evidence type="ECO:0000256" key="5">
    <source>
        <dbReference type="RuleBase" id="RU361277"/>
    </source>
</evidence>
<evidence type="ECO:0000313" key="7">
    <source>
        <dbReference type="EMBL" id="KAH7088686.1"/>
    </source>
</evidence>
<dbReference type="Gene3D" id="3.90.180.10">
    <property type="entry name" value="Medium-chain alcohol dehydrogenases, catalytic domain"/>
    <property type="match status" value="1"/>
</dbReference>
<accession>A0A8K0VZ40</accession>
<dbReference type="PANTHER" id="PTHR42683">
    <property type="entry name" value="ALDEHYDE REDUCTASE"/>
    <property type="match status" value="1"/>
</dbReference>
<keyword evidence="2 5" id="KW-0479">Metal-binding</keyword>
<sequence length="335" mass="36050">MALPSEVKVLKGSKQGVAVAATLPGRTNLKPKEVALRVTHSGVCGTDLHHIHDDMVLGHEGVGKVEAVGEAVTKFKVGDRVGFGYVKDGCGQCDTCNAGNYFYCKIASRQYGATDHDQGSFSNFAVWPETNLHKIPDPIADAQAAPLLCAGVTVFTPMIRHGMKPGHRVGILGIGGLGHLAIQFAAKLGAHVVVFSGSESKKDEALRLGAKEFWLSGDLKTKKPDLKLDYLITTATKLPDWEVFLEQMAPFGHIILLGLTTEPLHVPYFPFILKEISIHGALSSTPTEFDAMLDFAAKFDVKAVVEEFPMTEEGAAKAIGKLNDGSIRYRAVLVT</sequence>
<dbReference type="InterPro" id="IPR029752">
    <property type="entry name" value="D-isomer_DH_CS1"/>
</dbReference>
<keyword evidence="8" id="KW-1185">Reference proteome</keyword>
<dbReference type="Gene3D" id="3.40.50.720">
    <property type="entry name" value="NAD(P)-binding Rossmann-like Domain"/>
    <property type="match status" value="1"/>
</dbReference>
<name>A0A8K0VZ40_9PLEO</name>
<evidence type="ECO:0000256" key="1">
    <source>
        <dbReference type="ARBA" id="ARBA00001947"/>
    </source>
</evidence>
<dbReference type="GO" id="GO:0008270">
    <property type="term" value="F:zinc ion binding"/>
    <property type="evidence" value="ECO:0007669"/>
    <property type="project" value="InterPro"/>
</dbReference>
<dbReference type="PROSITE" id="PS00059">
    <property type="entry name" value="ADH_ZINC"/>
    <property type="match status" value="1"/>
</dbReference>
<dbReference type="InterPro" id="IPR013154">
    <property type="entry name" value="ADH-like_N"/>
</dbReference>
<keyword evidence="4" id="KW-0560">Oxidoreductase</keyword>
<gene>
    <name evidence="7" type="ORF">FB567DRAFT_619425</name>
</gene>